<keyword evidence="1" id="KW-0472">Membrane</keyword>
<dbReference type="PANTHER" id="PTHR40761">
    <property type="entry name" value="CONSERVED INTEGRAL MEMBRANE ALANINE VALINE AND LEUCINE RICH PROTEIN-RELATED"/>
    <property type="match status" value="1"/>
</dbReference>
<evidence type="ECO:0000256" key="1">
    <source>
        <dbReference type="SAM" id="Phobius"/>
    </source>
</evidence>
<protein>
    <submittedName>
        <fullName evidence="2">Uncharacterized protein</fullName>
    </submittedName>
</protein>
<evidence type="ECO:0000313" key="3">
    <source>
        <dbReference type="Proteomes" id="UP000008366"/>
    </source>
</evidence>
<comment type="caution">
    <text evidence="2">The sequence shown here is derived from an EMBL/GenBank/DDBJ whole genome shotgun (WGS) entry which is preliminary data.</text>
</comment>
<dbReference type="STRING" id="1184609.KILIM_029_00440"/>
<keyword evidence="1" id="KW-1133">Transmembrane helix</keyword>
<feature type="transmembrane region" description="Helical" evidence="1">
    <location>
        <begin position="198"/>
        <end position="218"/>
    </location>
</feature>
<dbReference type="PANTHER" id="PTHR40761:SF1">
    <property type="entry name" value="CONSERVED INTEGRAL MEMBRANE ALANINE VALINE AND LEUCINE RICH PROTEIN-RELATED"/>
    <property type="match status" value="1"/>
</dbReference>
<dbReference type="eggNOG" id="COG0697">
    <property type="taxonomic scope" value="Bacteria"/>
</dbReference>
<accession>K6XAU3</accession>
<dbReference type="AlphaFoldDB" id="K6XAU3"/>
<keyword evidence="1" id="KW-0812">Transmembrane</keyword>
<gene>
    <name evidence="2" type="ORF">KILIM_029_00440</name>
</gene>
<proteinExistence type="predicted"/>
<reference evidence="2 3" key="1">
    <citation type="submission" date="2012-08" db="EMBL/GenBank/DDBJ databases">
        <title>Whole genome shotgun sequence of Kineosphaera limosa NBRC 100340.</title>
        <authorList>
            <person name="Yoshida I."/>
            <person name="Isaki S."/>
            <person name="Hosoyama A."/>
            <person name="Tsuchikane K."/>
            <person name="Katsumata H."/>
            <person name="Ando Y."/>
            <person name="Ohji S."/>
            <person name="Hamada M."/>
            <person name="Tamura T."/>
            <person name="Yamazoe A."/>
            <person name="Yamazaki S."/>
            <person name="Fujita N."/>
        </authorList>
    </citation>
    <scope>NUCLEOTIDE SEQUENCE [LARGE SCALE GENOMIC DNA]</scope>
    <source>
        <strain evidence="2 3">NBRC 100340</strain>
    </source>
</reference>
<feature type="transmembrane region" description="Helical" evidence="1">
    <location>
        <begin position="230"/>
        <end position="251"/>
    </location>
</feature>
<evidence type="ECO:0000313" key="2">
    <source>
        <dbReference type="EMBL" id="GAB95934.1"/>
    </source>
</evidence>
<dbReference type="Proteomes" id="UP000008366">
    <property type="component" value="Unassembled WGS sequence"/>
</dbReference>
<organism evidence="2 3">
    <name type="scientific">Kineosphaera limosa NBRC 100340</name>
    <dbReference type="NCBI Taxonomy" id="1184609"/>
    <lineage>
        <taxon>Bacteria</taxon>
        <taxon>Bacillati</taxon>
        <taxon>Actinomycetota</taxon>
        <taxon>Actinomycetes</taxon>
        <taxon>Micrococcales</taxon>
        <taxon>Dermatophilaceae</taxon>
        <taxon>Kineosphaera</taxon>
    </lineage>
</organism>
<dbReference type="NCBIfam" id="NF038012">
    <property type="entry name" value="DMT_1"/>
    <property type="match status" value="1"/>
</dbReference>
<feature type="transmembrane region" description="Helical" evidence="1">
    <location>
        <begin position="168"/>
        <end position="186"/>
    </location>
</feature>
<feature type="transmembrane region" description="Helical" evidence="1">
    <location>
        <begin position="106"/>
        <end position="125"/>
    </location>
</feature>
<dbReference type="EMBL" id="BAHD01000029">
    <property type="protein sequence ID" value="GAB95934.1"/>
    <property type="molecule type" value="Genomic_DNA"/>
</dbReference>
<keyword evidence="3" id="KW-1185">Reference proteome</keyword>
<feature type="transmembrane region" description="Helical" evidence="1">
    <location>
        <begin position="137"/>
        <end position="156"/>
    </location>
</feature>
<dbReference type="RefSeq" id="WP_006592466.1">
    <property type="nucleotide sequence ID" value="NZ_BAHD01000029.1"/>
</dbReference>
<name>K6XAU3_9MICO</name>
<feature type="transmembrane region" description="Helical" evidence="1">
    <location>
        <begin position="46"/>
        <end position="69"/>
    </location>
</feature>
<feature type="transmembrane region" description="Helical" evidence="1">
    <location>
        <begin position="257"/>
        <end position="277"/>
    </location>
</feature>
<sequence length="304" mass="31701">MTTVVLLALASTTCAAISTVLKHLSANQPVKPILGGHVPQVLDRMIANPLFLAALAVDAAAVAFQVFALRYGDLSTVQPILTLALVISLGLDHAVSRTRITRGEMVWAATLVAGLVLFLVSSGATDPKRGVELGDRTAGLVLGGLALVIWLVALLATRKAKVTVRARVQAAGVAGIYAATAGLIKSSTRVMDNLGLDVLLGSWQLWTLLVLAGIGLVLNQHVFSLAPLHVTLPVIASLDPLFSVVIGRVVFNEHLLATPFAVLVETIGLGMLLLGVVRLSKSRTHDTISVTAGGDQPLPPSPRG</sequence>
<dbReference type="OrthoDB" id="5146529at2"/>
<dbReference type="Gene3D" id="1.10.3730.20">
    <property type="match status" value="1"/>
</dbReference>